<dbReference type="Proteomes" id="UP001303760">
    <property type="component" value="Unassembled WGS sequence"/>
</dbReference>
<keyword evidence="8" id="KW-0539">Nucleus</keyword>
<dbReference type="SMART" id="SM01250">
    <property type="entry name" value="KAT11"/>
    <property type="match status" value="1"/>
</dbReference>
<keyword evidence="5" id="KW-0007">Acetylation</keyword>
<keyword evidence="12" id="KW-1185">Reference proteome</keyword>
<dbReference type="InterPro" id="IPR013178">
    <property type="entry name" value="Histone_AcTrfase_Rtt109/CBP"/>
</dbReference>
<protein>
    <recommendedName>
        <fullName evidence="2">histone acetyltransferase</fullName>
        <ecNumber evidence="2">2.3.1.48</ecNumber>
    </recommendedName>
</protein>
<feature type="region of interest" description="Disordered" evidence="10">
    <location>
        <begin position="494"/>
        <end position="529"/>
    </location>
</feature>
<dbReference type="InterPro" id="IPR051236">
    <property type="entry name" value="HAT_RTT109-like"/>
</dbReference>
<sequence>MSSSTPAATKRNARAPSTSSGSSLSDRLAAVLPQGHKFGIHHISTPPTRTEPLCAAPPGHRPDKTYRESHFLAISIQPRQDNAAPPLKCASPGADQGKGNDAAKHRQTLVFAVEVFIFTTAYQTTLFVSKADSTGYLHLLNLPKGSPSPIRQVCAAFFACLLDHRRRKHVQSVVNLFARAQAQYLFPGSVRNPGKHVLDDWGLVRWWCKVLNPLMEGLSNQPWGKTKGYLLVPGLEKAEMRAFIPRTPASAQNWEIGHPLERISHYARDLDHVPPRCLIPGYPDDPKSRFRDELDEEVSKQKQGITAWKSVRSLDQFWEMMAFRQECSSGRLTGFIWLVFDPPESDGSPSDSPPSAAAPAVQLPSTVTKKKKKKKLSGRIVPRIPKIKKHARNHRLDRRPVMTAYYYWPSESRGDKIVDETEYKRIVELLLHLDFSTLDKAVGSSQRWLGEVGMGGGVDGVVVGSAVVPDSLSANGGVSSAASGKVTNLTGLIRRKDVSQTPGTDTRQRVDSVPKMSEASTGESSATQQINVLGANLMRKKKRNAEDADLQSR</sequence>
<reference evidence="11" key="1">
    <citation type="journal article" date="2023" name="Mol. Phylogenet. Evol.">
        <title>Genome-scale phylogeny and comparative genomics of the fungal order Sordariales.</title>
        <authorList>
            <person name="Hensen N."/>
            <person name="Bonometti L."/>
            <person name="Westerberg I."/>
            <person name="Brannstrom I.O."/>
            <person name="Guillou S."/>
            <person name="Cros-Aarteil S."/>
            <person name="Calhoun S."/>
            <person name="Haridas S."/>
            <person name="Kuo A."/>
            <person name="Mondo S."/>
            <person name="Pangilinan J."/>
            <person name="Riley R."/>
            <person name="LaButti K."/>
            <person name="Andreopoulos B."/>
            <person name="Lipzen A."/>
            <person name="Chen C."/>
            <person name="Yan M."/>
            <person name="Daum C."/>
            <person name="Ng V."/>
            <person name="Clum A."/>
            <person name="Steindorff A."/>
            <person name="Ohm R.A."/>
            <person name="Martin F."/>
            <person name="Silar P."/>
            <person name="Natvig D.O."/>
            <person name="Lalanne C."/>
            <person name="Gautier V."/>
            <person name="Ament-Velasquez S.L."/>
            <person name="Kruys A."/>
            <person name="Hutchinson M.I."/>
            <person name="Powell A.J."/>
            <person name="Barry K."/>
            <person name="Miller A.N."/>
            <person name="Grigoriev I.V."/>
            <person name="Debuchy R."/>
            <person name="Gladieux P."/>
            <person name="Hiltunen Thoren M."/>
            <person name="Johannesson H."/>
        </authorList>
    </citation>
    <scope>NUCLEOTIDE SEQUENCE</scope>
    <source>
        <strain evidence="11">CBS 532.94</strain>
    </source>
</reference>
<feature type="region of interest" description="Disordered" evidence="10">
    <location>
        <begin position="345"/>
        <end position="375"/>
    </location>
</feature>
<evidence type="ECO:0000313" key="11">
    <source>
        <dbReference type="EMBL" id="KAK4239553.1"/>
    </source>
</evidence>
<feature type="region of interest" description="Disordered" evidence="10">
    <location>
        <begin position="38"/>
        <end position="62"/>
    </location>
</feature>
<evidence type="ECO:0000256" key="5">
    <source>
        <dbReference type="ARBA" id="ARBA00022990"/>
    </source>
</evidence>
<dbReference type="AlphaFoldDB" id="A0AAN7HDF0"/>
<evidence type="ECO:0000256" key="9">
    <source>
        <dbReference type="ARBA" id="ARBA00048940"/>
    </source>
</evidence>
<dbReference type="GO" id="GO:0006355">
    <property type="term" value="P:regulation of DNA-templated transcription"/>
    <property type="evidence" value="ECO:0007669"/>
    <property type="project" value="InterPro"/>
</dbReference>
<evidence type="ECO:0000256" key="10">
    <source>
        <dbReference type="SAM" id="MobiDB-lite"/>
    </source>
</evidence>
<dbReference type="PROSITE" id="PS51728">
    <property type="entry name" value="RTT109_HAT"/>
    <property type="match status" value="1"/>
</dbReference>
<evidence type="ECO:0000256" key="1">
    <source>
        <dbReference type="ARBA" id="ARBA00004123"/>
    </source>
</evidence>
<evidence type="ECO:0000313" key="12">
    <source>
        <dbReference type="Proteomes" id="UP001303760"/>
    </source>
</evidence>
<gene>
    <name evidence="11" type="ORF">C8A03DRAFT_14095</name>
</gene>
<dbReference type="PANTHER" id="PTHR31571">
    <property type="entry name" value="ALTERED INHERITANCE OF MITOCHONDRIA PROTEIN 6"/>
    <property type="match status" value="1"/>
</dbReference>
<dbReference type="InterPro" id="IPR016849">
    <property type="entry name" value="Rtt109"/>
</dbReference>
<evidence type="ECO:0000256" key="3">
    <source>
        <dbReference type="ARBA" id="ARBA00022679"/>
    </source>
</evidence>
<evidence type="ECO:0000256" key="4">
    <source>
        <dbReference type="ARBA" id="ARBA00022763"/>
    </source>
</evidence>
<keyword evidence="6" id="KW-0805">Transcription regulation</keyword>
<organism evidence="11 12">
    <name type="scientific">Achaetomium macrosporum</name>
    <dbReference type="NCBI Taxonomy" id="79813"/>
    <lineage>
        <taxon>Eukaryota</taxon>
        <taxon>Fungi</taxon>
        <taxon>Dikarya</taxon>
        <taxon>Ascomycota</taxon>
        <taxon>Pezizomycotina</taxon>
        <taxon>Sordariomycetes</taxon>
        <taxon>Sordariomycetidae</taxon>
        <taxon>Sordariales</taxon>
        <taxon>Chaetomiaceae</taxon>
        <taxon>Achaetomium</taxon>
    </lineage>
</organism>
<evidence type="ECO:0000256" key="6">
    <source>
        <dbReference type="ARBA" id="ARBA00023015"/>
    </source>
</evidence>
<comment type="catalytic activity">
    <reaction evidence="9">
        <text>L-lysyl-[histone] + acetyl-CoA = N(6)-acetyl-L-lysyl-[histone] + CoA + H(+)</text>
        <dbReference type="Rhea" id="RHEA:21992"/>
        <dbReference type="Rhea" id="RHEA-COMP:9845"/>
        <dbReference type="Rhea" id="RHEA-COMP:11338"/>
        <dbReference type="ChEBI" id="CHEBI:15378"/>
        <dbReference type="ChEBI" id="CHEBI:29969"/>
        <dbReference type="ChEBI" id="CHEBI:57287"/>
        <dbReference type="ChEBI" id="CHEBI:57288"/>
        <dbReference type="ChEBI" id="CHEBI:61930"/>
        <dbReference type="EC" id="2.3.1.48"/>
    </reaction>
    <physiologicalReaction direction="left-to-right" evidence="9">
        <dbReference type="Rhea" id="RHEA:21993"/>
    </physiologicalReaction>
</comment>
<keyword evidence="4" id="KW-0227">DNA damage</keyword>
<comment type="caution">
    <text evidence="11">The sequence shown here is derived from an EMBL/GenBank/DDBJ whole genome shotgun (WGS) entry which is preliminary data.</text>
</comment>
<dbReference type="EMBL" id="MU860061">
    <property type="protein sequence ID" value="KAK4239553.1"/>
    <property type="molecule type" value="Genomic_DNA"/>
</dbReference>
<comment type="subcellular location">
    <subcellularLocation>
        <location evidence="1">Nucleus</location>
    </subcellularLocation>
</comment>
<name>A0AAN7HDF0_9PEZI</name>
<dbReference type="GO" id="GO:0006974">
    <property type="term" value="P:DNA damage response"/>
    <property type="evidence" value="ECO:0007669"/>
    <property type="project" value="UniProtKB-KW"/>
</dbReference>
<reference evidence="11" key="2">
    <citation type="submission" date="2023-05" db="EMBL/GenBank/DDBJ databases">
        <authorList>
            <consortium name="Lawrence Berkeley National Laboratory"/>
            <person name="Steindorff A."/>
            <person name="Hensen N."/>
            <person name="Bonometti L."/>
            <person name="Westerberg I."/>
            <person name="Brannstrom I.O."/>
            <person name="Guillou S."/>
            <person name="Cros-Aarteil S."/>
            <person name="Calhoun S."/>
            <person name="Haridas S."/>
            <person name="Kuo A."/>
            <person name="Mondo S."/>
            <person name="Pangilinan J."/>
            <person name="Riley R."/>
            <person name="Labutti K."/>
            <person name="Andreopoulos B."/>
            <person name="Lipzen A."/>
            <person name="Chen C."/>
            <person name="Yanf M."/>
            <person name="Daum C."/>
            <person name="Ng V."/>
            <person name="Clum A."/>
            <person name="Ohm R."/>
            <person name="Martin F."/>
            <person name="Silar P."/>
            <person name="Natvig D."/>
            <person name="Lalanne C."/>
            <person name="Gautier V."/>
            <person name="Ament-Velasquez S.L."/>
            <person name="Kruys A."/>
            <person name="Hutchinson M.I."/>
            <person name="Powell A.J."/>
            <person name="Barry K."/>
            <person name="Miller A.N."/>
            <person name="Grigoriev I.V."/>
            <person name="Debuchy R."/>
            <person name="Gladieux P."/>
            <person name="Thoren M.H."/>
            <person name="Johannesson H."/>
        </authorList>
    </citation>
    <scope>NUCLEOTIDE SEQUENCE</scope>
    <source>
        <strain evidence="11">CBS 532.94</strain>
    </source>
</reference>
<dbReference type="GO" id="GO:0005634">
    <property type="term" value="C:nucleus"/>
    <property type="evidence" value="ECO:0007669"/>
    <property type="project" value="UniProtKB-SubCell"/>
</dbReference>
<dbReference type="GO" id="GO:0032931">
    <property type="term" value="F:histone H3K56 acetyltransferase activity"/>
    <property type="evidence" value="ECO:0007669"/>
    <property type="project" value="TreeGrafter"/>
</dbReference>
<dbReference type="Pfam" id="PF08214">
    <property type="entry name" value="HAT_KAT11"/>
    <property type="match status" value="1"/>
</dbReference>
<keyword evidence="7" id="KW-0804">Transcription</keyword>
<feature type="compositionally biased region" description="Low complexity" evidence="10">
    <location>
        <begin position="345"/>
        <end position="360"/>
    </location>
</feature>
<feature type="region of interest" description="Disordered" evidence="10">
    <location>
        <begin position="1"/>
        <end position="25"/>
    </location>
</feature>
<feature type="compositionally biased region" description="Polar residues" evidence="10">
    <location>
        <begin position="518"/>
        <end position="529"/>
    </location>
</feature>
<keyword evidence="3" id="KW-0808">Transferase</keyword>
<evidence type="ECO:0000256" key="8">
    <source>
        <dbReference type="ARBA" id="ARBA00023242"/>
    </source>
</evidence>
<evidence type="ECO:0000256" key="7">
    <source>
        <dbReference type="ARBA" id="ARBA00023163"/>
    </source>
</evidence>
<evidence type="ECO:0000256" key="2">
    <source>
        <dbReference type="ARBA" id="ARBA00013184"/>
    </source>
</evidence>
<dbReference type="PANTHER" id="PTHR31571:SF2">
    <property type="entry name" value="HISTONE ACETYLTRANSFERASE RTT109"/>
    <property type="match status" value="1"/>
</dbReference>
<dbReference type="EC" id="2.3.1.48" evidence="2"/>
<accession>A0AAN7HDF0</accession>
<proteinExistence type="predicted"/>